<evidence type="ECO:0000256" key="3">
    <source>
        <dbReference type="ARBA" id="ARBA00021762"/>
    </source>
</evidence>
<dbReference type="InterPro" id="IPR007287">
    <property type="entry name" value="Sof1"/>
</dbReference>
<feature type="compositionally biased region" description="Low complexity" evidence="10">
    <location>
        <begin position="965"/>
        <end position="986"/>
    </location>
</feature>
<keyword evidence="6" id="KW-0539">Nucleus</keyword>
<dbReference type="InterPro" id="IPR019448">
    <property type="entry name" value="NT-C2"/>
</dbReference>
<dbReference type="InterPro" id="IPR019775">
    <property type="entry name" value="WD40_repeat_CS"/>
</dbReference>
<dbReference type="PANTHER" id="PTHR22851">
    <property type="entry name" value="U3 SMALL NUCLEOLAR RNA U3 SNORNA ASSOCIATED PROTEIN"/>
    <property type="match status" value="1"/>
</dbReference>
<feature type="region of interest" description="Disordered" evidence="10">
    <location>
        <begin position="810"/>
        <end position="831"/>
    </location>
</feature>
<dbReference type="PROSITE" id="PS50294">
    <property type="entry name" value="WD_REPEATS_REGION"/>
    <property type="match status" value="2"/>
</dbReference>
<feature type="repeat" description="WD" evidence="9">
    <location>
        <begin position="298"/>
        <end position="339"/>
    </location>
</feature>
<feature type="compositionally biased region" description="Basic residues" evidence="10">
    <location>
        <begin position="441"/>
        <end position="455"/>
    </location>
</feature>
<dbReference type="EMBL" id="KZ454988">
    <property type="protein sequence ID" value="PKI84767.1"/>
    <property type="molecule type" value="Genomic_DNA"/>
</dbReference>
<feature type="region of interest" description="Disordered" evidence="10">
    <location>
        <begin position="425"/>
        <end position="458"/>
    </location>
</feature>
<feature type="region of interest" description="Disordered" evidence="10">
    <location>
        <begin position="901"/>
        <end position="923"/>
    </location>
</feature>
<accession>A0A2N1JDY0</accession>
<feature type="compositionally biased region" description="Basic and acidic residues" evidence="10">
    <location>
        <begin position="605"/>
        <end position="614"/>
    </location>
</feature>
<comment type="subcellular location">
    <subcellularLocation>
        <location evidence="1">Nucleus</location>
        <location evidence="1">Nucleolus</location>
    </subcellularLocation>
</comment>
<dbReference type="PROSITE" id="PS50082">
    <property type="entry name" value="WD_REPEATS_2"/>
    <property type="match status" value="3"/>
</dbReference>
<evidence type="ECO:0000259" key="11">
    <source>
        <dbReference type="PROSITE" id="PS51840"/>
    </source>
</evidence>
<dbReference type="InterPro" id="IPR001680">
    <property type="entry name" value="WD40_rpt"/>
</dbReference>
<dbReference type="PROSITE" id="PS51840">
    <property type="entry name" value="C2_NT"/>
    <property type="match status" value="1"/>
</dbReference>
<reference evidence="12 13" key="1">
    <citation type="submission" date="2017-10" db="EMBL/GenBank/DDBJ databases">
        <title>A novel species of cold-tolerant Malassezia isolated from bats.</title>
        <authorList>
            <person name="Lorch J.M."/>
            <person name="Palmer J.M."/>
            <person name="Vanderwolf K.J."/>
            <person name="Schmidt K.Z."/>
            <person name="Verant M.L."/>
            <person name="Weller T.J."/>
            <person name="Blehert D.S."/>
        </authorList>
    </citation>
    <scope>NUCLEOTIDE SEQUENCE [LARGE SCALE GENOMIC DNA]</scope>
    <source>
        <strain evidence="12 13">NWHC:44797-103</strain>
    </source>
</reference>
<dbReference type="CDD" id="cd00200">
    <property type="entry name" value="WD40"/>
    <property type="match status" value="1"/>
</dbReference>
<keyword evidence="4 9" id="KW-0853">WD repeat</keyword>
<feature type="compositionally biased region" description="Polar residues" evidence="10">
    <location>
        <begin position="589"/>
        <end position="599"/>
    </location>
</feature>
<dbReference type="Pfam" id="PF04158">
    <property type="entry name" value="Sof1"/>
    <property type="match status" value="1"/>
</dbReference>
<dbReference type="InterPro" id="IPR036322">
    <property type="entry name" value="WD40_repeat_dom_sf"/>
</dbReference>
<evidence type="ECO:0000256" key="6">
    <source>
        <dbReference type="ARBA" id="ARBA00023242"/>
    </source>
</evidence>
<dbReference type="PROSITE" id="PS00678">
    <property type="entry name" value="WD_REPEATS_1"/>
    <property type="match status" value="1"/>
</dbReference>
<keyword evidence="7" id="KW-0687">Ribonucleoprotein</keyword>
<feature type="domain" description="C2 NT-type" evidence="11">
    <location>
        <begin position="465"/>
        <end position="780"/>
    </location>
</feature>
<dbReference type="UniPathway" id="UPA00143"/>
<dbReference type="Gene3D" id="2.130.10.10">
    <property type="entry name" value="YVTN repeat-like/Quinoprotein amine dehydrogenase"/>
    <property type="match status" value="2"/>
</dbReference>
<comment type="similarity">
    <text evidence="2">Belongs to the WD repeat DCAF13/WDSOF1 family.</text>
</comment>
<evidence type="ECO:0000256" key="4">
    <source>
        <dbReference type="ARBA" id="ARBA00022574"/>
    </source>
</evidence>
<evidence type="ECO:0000256" key="8">
    <source>
        <dbReference type="ARBA" id="ARBA00032239"/>
    </source>
</evidence>
<dbReference type="PANTHER" id="PTHR22851:SF0">
    <property type="entry name" value="DDB1- AND CUL4-ASSOCIATED FACTOR 13"/>
    <property type="match status" value="1"/>
</dbReference>
<dbReference type="SUPFAM" id="SSF50978">
    <property type="entry name" value="WD40 repeat-like"/>
    <property type="match status" value="1"/>
</dbReference>
<feature type="compositionally biased region" description="Polar residues" evidence="10">
    <location>
        <begin position="987"/>
        <end position="998"/>
    </location>
</feature>
<evidence type="ECO:0000313" key="13">
    <source>
        <dbReference type="Proteomes" id="UP000232875"/>
    </source>
</evidence>
<feature type="repeat" description="WD" evidence="9">
    <location>
        <begin position="342"/>
        <end position="383"/>
    </location>
</feature>
<feature type="compositionally biased region" description="Basic and acidic residues" evidence="10">
    <location>
        <begin position="562"/>
        <end position="571"/>
    </location>
</feature>
<sequence>MHPFEKPREYTRALNAAKLDRLFAKPFVAAFEGHIDGIYSLAKNPKRLDIVASGSGDGEIRLWDANHQRCVYTYPKAHMGIVQSLSISPLTFEGSASASDSPGGRRMLSCSTDRTIKMWNADPAPEGLGSFSEYTPDGDASDDEVSGARDADLFSMRPLDLPPSEPLTVYNGRTAFNAVSHHATQPRFASASSTVQVWDMNRGGGSDPLVTMSMGHDAVNIVRFNPSETDVLAGADTDRGVTLYDMRSAKPLKQMVLRMRTNDIAWSPYDPTTFAVANEDYNMYTFDMRNLSSATQIYKGHVGAVMSVDWSPTGQDLVTGSYDRTVRLWDVGKGARSRDVYHTKRMQKVFAVTYALDARFVFSGSDDGNLRLWKANASDKLGIVNARERASRDYAKALRKRWNTVGDVAKIERQRHVPKPIRSAQKLHHTMTEAARVKEDRRRKHSKSGAKKPKAARKDVLLQENPYLGSKHAHFHVTVTIHELANVPVLSGEFAVAWKIQHTAGKRGSPHGTFQEHVDPGRSKLHLLNTHSGNDVPHTDTNRSQGSQHTPETSGNEPRSPQGKDEPEQARARTNALVDHALHGEPSVESLQDSGSEPQWNRLRQLREGKELRRTRTRSGSNATRSMPHIVAHAERKGQTEFERVYQNTVKFERKIETVVRIAVGKSDVEPDREESDSSRGPRSPQLQHDPVQLGMLHESLMRVRVIQALPKEVHGLEHHHHNHDTVNSMGYVHLDLAQYAPRMWSSNAQNSHRRLEMRQYLLCDSTTNALLRVSVDMRYLYGPQMYRVPHISGGILDLAGLTFQNNDKEKAASNDATKPRDQNGSTREDGLNVTHSSFEWHYKLPLSDLFCMTAVAPEHLQDASKASIPTMPHHGSKDGNNVPYCDMNTQRMVDNLFQGIHAPSSDNADQETRSISSDMSSDTQAFRSMMARLRWDKLIHSVSQATHGAAHPHVVNPLRQLTHSSNSSQRNGGGSSSHPSSGTRSPIASTKQAHART</sequence>
<feature type="region of interest" description="Disordered" evidence="10">
    <location>
        <begin position="586"/>
        <end position="625"/>
    </location>
</feature>
<feature type="region of interest" description="Disordered" evidence="10">
    <location>
        <begin position="961"/>
        <end position="998"/>
    </location>
</feature>
<evidence type="ECO:0000256" key="9">
    <source>
        <dbReference type="PROSITE-ProRule" id="PRU00221"/>
    </source>
</evidence>
<evidence type="ECO:0000256" key="10">
    <source>
        <dbReference type="SAM" id="MobiDB-lite"/>
    </source>
</evidence>
<feature type="compositionally biased region" description="Polar residues" evidence="10">
    <location>
        <begin position="914"/>
        <end position="923"/>
    </location>
</feature>
<evidence type="ECO:0000256" key="2">
    <source>
        <dbReference type="ARBA" id="ARBA00005649"/>
    </source>
</evidence>
<dbReference type="GO" id="GO:0032040">
    <property type="term" value="C:small-subunit processome"/>
    <property type="evidence" value="ECO:0007669"/>
    <property type="project" value="TreeGrafter"/>
</dbReference>
<dbReference type="PRINTS" id="PR00320">
    <property type="entry name" value="GPROTEINBRPT"/>
</dbReference>
<dbReference type="InterPro" id="IPR051733">
    <property type="entry name" value="WD_repeat_DCAF13/WDSOF1"/>
</dbReference>
<dbReference type="SMART" id="SM00320">
    <property type="entry name" value="WD40"/>
    <property type="match status" value="7"/>
</dbReference>
<dbReference type="OrthoDB" id="10249065at2759"/>
<dbReference type="GO" id="GO:0000462">
    <property type="term" value="P:maturation of SSU-rRNA from tricistronic rRNA transcript (SSU-rRNA, 5.8S rRNA, LSU-rRNA)"/>
    <property type="evidence" value="ECO:0007669"/>
    <property type="project" value="TreeGrafter"/>
</dbReference>
<dbReference type="GO" id="GO:0016567">
    <property type="term" value="P:protein ubiquitination"/>
    <property type="evidence" value="ECO:0007669"/>
    <property type="project" value="UniProtKB-UniPathway"/>
</dbReference>
<feature type="repeat" description="WD" evidence="9">
    <location>
        <begin position="31"/>
        <end position="73"/>
    </location>
</feature>
<feature type="region of interest" description="Disordered" evidence="10">
    <location>
        <begin position="524"/>
        <end position="571"/>
    </location>
</feature>
<dbReference type="InterPro" id="IPR020472">
    <property type="entry name" value="WD40_PAC1"/>
</dbReference>
<keyword evidence="5" id="KW-0677">Repeat</keyword>
<dbReference type="Pfam" id="PF00400">
    <property type="entry name" value="WD40"/>
    <property type="match status" value="4"/>
</dbReference>
<evidence type="ECO:0000256" key="5">
    <source>
        <dbReference type="ARBA" id="ARBA00022737"/>
    </source>
</evidence>
<keyword evidence="13" id="KW-1185">Reference proteome</keyword>
<feature type="region of interest" description="Disordered" evidence="10">
    <location>
        <begin position="667"/>
        <end position="690"/>
    </location>
</feature>
<feature type="compositionally biased region" description="Polar residues" evidence="10">
    <location>
        <begin position="542"/>
        <end position="559"/>
    </location>
</feature>
<gene>
    <name evidence="12" type="primary">SOF1</name>
    <name evidence="12" type="ORF">MVES_000925</name>
</gene>
<evidence type="ECO:0000256" key="7">
    <source>
        <dbReference type="ARBA" id="ARBA00023274"/>
    </source>
</evidence>
<protein>
    <recommendedName>
        <fullName evidence="3">DDB1- and CUL4-associated factor 13</fullName>
    </recommendedName>
    <alternativeName>
        <fullName evidence="8">WD repeat and SOF domain-containing protein 1</fullName>
    </alternativeName>
</protein>
<name>A0A2N1JDY0_9BASI</name>
<dbReference type="InterPro" id="IPR015943">
    <property type="entry name" value="WD40/YVTN_repeat-like_dom_sf"/>
</dbReference>
<organism evidence="12 13">
    <name type="scientific">Malassezia vespertilionis</name>
    <dbReference type="NCBI Taxonomy" id="2020962"/>
    <lineage>
        <taxon>Eukaryota</taxon>
        <taxon>Fungi</taxon>
        <taxon>Dikarya</taxon>
        <taxon>Basidiomycota</taxon>
        <taxon>Ustilaginomycotina</taxon>
        <taxon>Malasseziomycetes</taxon>
        <taxon>Malasseziales</taxon>
        <taxon>Malasseziaceae</taxon>
        <taxon>Malassezia</taxon>
    </lineage>
</organism>
<dbReference type="AlphaFoldDB" id="A0A2N1JDY0"/>
<evidence type="ECO:0000313" key="12">
    <source>
        <dbReference type="EMBL" id="PKI84767.1"/>
    </source>
</evidence>
<dbReference type="Proteomes" id="UP000232875">
    <property type="component" value="Unassembled WGS sequence"/>
</dbReference>
<evidence type="ECO:0000256" key="1">
    <source>
        <dbReference type="ARBA" id="ARBA00004604"/>
    </source>
</evidence>
<dbReference type="STRING" id="2020962.A0A2N1JDY0"/>
<proteinExistence type="inferred from homology"/>